<feature type="compositionally biased region" description="Basic and acidic residues" evidence="7">
    <location>
        <begin position="434"/>
        <end position="446"/>
    </location>
</feature>
<evidence type="ECO:0000256" key="7">
    <source>
        <dbReference type="SAM" id="MobiDB-lite"/>
    </source>
</evidence>
<evidence type="ECO:0000256" key="5">
    <source>
        <dbReference type="ARBA" id="ARBA00022840"/>
    </source>
</evidence>
<dbReference type="PANTHER" id="PTHR27002:SF1089">
    <property type="entry name" value="RECEPTOR-LIKE SERINE_THREONINE-PROTEIN KINASE"/>
    <property type="match status" value="1"/>
</dbReference>
<keyword evidence="10" id="KW-1185">Reference proteome</keyword>
<gene>
    <name evidence="9" type="ORF">MTR67_019761</name>
</gene>
<evidence type="ECO:0000313" key="9">
    <source>
        <dbReference type="EMBL" id="WMV26376.1"/>
    </source>
</evidence>
<dbReference type="Gene3D" id="1.20.1250.20">
    <property type="entry name" value="MFS general substrate transporter like domains"/>
    <property type="match status" value="1"/>
</dbReference>
<keyword evidence="3" id="KW-0547">Nucleotide-binding</keyword>
<feature type="compositionally biased region" description="Polar residues" evidence="7">
    <location>
        <begin position="1"/>
        <end position="21"/>
    </location>
</feature>
<evidence type="ECO:0000256" key="6">
    <source>
        <dbReference type="ARBA" id="ARBA00044504"/>
    </source>
</evidence>
<organism evidence="9 10">
    <name type="scientific">Solanum verrucosum</name>
    <dbReference type="NCBI Taxonomy" id="315347"/>
    <lineage>
        <taxon>Eukaryota</taxon>
        <taxon>Viridiplantae</taxon>
        <taxon>Streptophyta</taxon>
        <taxon>Embryophyta</taxon>
        <taxon>Tracheophyta</taxon>
        <taxon>Spermatophyta</taxon>
        <taxon>Magnoliopsida</taxon>
        <taxon>eudicotyledons</taxon>
        <taxon>Gunneridae</taxon>
        <taxon>Pentapetalae</taxon>
        <taxon>asterids</taxon>
        <taxon>lamiids</taxon>
        <taxon>Solanales</taxon>
        <taxon>Solanaceae</taxon>
        <taxon>Solanoideae</taxon>
        <taxon>Solaneae</taxon>
        <taxon>Solanum</taxon>
    </lineage>
</organism>
<feature type="region of interest" description="Disordered" evidence="7">
    <location>
        <begin position="1"/>
        <end position="28"/>
    </location>
</feature>
<keyword evidence="4" id="KW-0418">Kinase</keyword>
<dbReference type="Proteomes" id="UP001234989">
    <property type="component" value="Chromosome 4"/>
</dbReference>
<evidence type="ECO:0000256" key="1">
    <source>
        <dbReference type="ARBA" id="ARBA00022527"/>
    </source>
</evidence>
<evidence type="ECO:0000256" key="4">
    <source>
        <dbReference type="ARBA" id="ARBA00022777"/>
    </source>
</evidence>
<dbReference type="EMBL" id="CP133615">
    <property type="protein sequence ID" value="WMV26376.1"/>
    <property type="molecule type" value="Genomic_DNA"/>
</dbReference>
<keyword evidence="8" id="KW-0472">Membrane</keyword>
<dbReference type="GO" id="GO:0004674">
    <property type="term" value="F:protein serine/threonine kinase activity"/>
    <property type="evidence" value="ECO:0007669"/>
    <property type="project" value="UniProtKB-KW"/>
</dbReference>
<sequence length="446" mass="49212">MTTTENSRSSSSALENNQTGKLNAGAAKERPNLDHGIMTVGSSVTYFTETVQQHSGSTFMDLFSRKYTRLLIIGIGLMALVQLGGNNAITSFATSIFRAADHFTRLFGRLSISSHGCSLGSQLLLLQFNKRLLENTQTIVLHFIFHLQSRVLSLQKKLDNDFLCCILLCQTSSKPSSIQRSDAIMPKITAIPLPATCTMDISPSHSDILLSMDESMDTMRSQFNIYSFLFILWIWRNLDKIDNIQQLRKLEDSISKSLNEIAKHKSSCDILVLTDSKRDFEKDEVQGNVTFWPGSSIGKGQEKKGDIELKFFEFHDLKVVTDIFSPNNKLGERGFGTVFKVLFLQPGYLQGQLLNGQQIVVKRLSTQRQGLCELKTEAGCLGVSGRSPGLEVGRLGAQVGGWGGRPRSRKPRCSGEWGGGSRQGASGKGVRVGGDLEARHLGNRAE</sequence>
<name>A0AAF0TNJ4_SOLVR</name>
<comment type="similarity">
    <text evidence="6">Belongs to the major facilitator superfamily. Phosphate:H(+) symporter (TC 2.A.1.9) family.</text>
</comment>
<feature type="transmembrane region" description="Helical" evidence="8">
    <location>
        <begin position="67"/>
        <end position="85"/>
    </location>
</feature>
<feature type="region of interest" description="Disordered" evidence="7">
    <location>
        <begin position="401"/>
        <end position="446"/>
    </location>
</feature>
<evidence type="ECO:0000256" key="8">
    <source>
        <dbReference type="SAM" id="Phobius"/>
    </source>
</evidence>
<keyword evidence="8" id="KW-0812">Transmembrane</keyword>
<dbReference type="GO" id="GO:0005524">
    <property type="term" value="F:ATP binding"/>
    <property type="evidence" value="ECO:0007669"/>
    <property type="project" value="UniProtKB-KW"/>
</dbReference>
<evidence type="ECO:0000256" key="2">
    <source>
        <dbReference type="ARBA" id="ARBA00022679"/>
    </source>
</evidence>
<accession>A0AAF0TNJ4</accession>
<reference evidence="9" key="1">
    <citation type="submission" date="2023-08" db="EMBL/GenBank/DDBJ databases">
        <title>A de novo genome assembly of Solanum verrucosum Schlechtendal, a Mexican diploid species geographically isolated from the other diploid A-genome species in potato relatives.</title>
        <authorList>
            <person name="Hosaka K."/>
        </authorList>
    </citation>
    <scope>NUCLEOTIDE SEQUENCE</scope>
    <source>
        <tissue evidence="9">Young leaves</tissue>
    </source>
</reference>
<keyword evidence="1" id="KW-0723">Serine/threonine-protein kinase</keyword>
<keyword evidence="2" id="KW-0808">Transferase</keyword>
<dbReference type="PANTHER" id="PTHR27002">
    <property type="entry name" value="RECEPTOR-LIKE SERINE/THREONINE-PROTEIN KINASE SD1-8"/>
    <property type="match status" value="1"/>
</dbReference>
<protein>
    <submittedName>
        <fullName evidence="9">Uncharacterized protein</fullName>
    </submittedName>
</protein>
<keyword evidence="8" id="KW-1133">Transmembrane helix</keyword>
<evidence type="ECO:0000313" key="10">
    <source>
        <dbReference type="Proteomes" id="UP001234989"/>
    </source>
</evidence>
<feature type="compositionally biased region" description="Gly residues" evidence="7">
    <location>
        <begin position="416"/>
        <end position="432"/>
    </location>
</feature>
<proteinExistence type="inferred from homology"/>
<evidence type="ECO:0000256" key="3">
    <source>
        <dbReference type="ARBA" id="ARBA00022741"/>
    </source>
</evidence>
<dbReference type="Gene3D" id="3.30.200.20">
    <property type="entry name" value="Phosphorylase Kinase, domain 1"/>
    <property type="match status" value="1"/>
</dbReference>
<dbReference type="AlphaFoldDB" id="A0AAF0TNJ4"/>
<dbReference type="InterPro" id="IPR036259">
    <property type="entry name" value="MFS_trans_sf"/>
</dbReference>
<keyword evidence="5" id="KW-0067">ATP-binding</keyword>
<dbReference type="GO" id="GO:0005886">
    <property type="term" value="C:plasma membrane"/>
    <property type="evidence" value="ECO:0007669"/>
    <property type="project" value="TreeGrafter"/>
</dbReference>